<dbReference type="RefSeq" id="WP_117624068.1">
    <property type="nucleotide sequence ID" value="NZ_QSVU01000049.1"/>
</dbReference>
<dbReference type="EMBL" id="QSSQ01000055">
    <property type="protein sequence ID" value="RGL94098.1"/>
    <property type="molecule type" value="Genomic_DNA"/>
</dbReference>
<dbReference type="Pfam" id="PF20648">
    <property type="entry name" value="DUF6809"/>
    <property type="match status" value="1"/>
</dbReference>
<evidence type="ECO:0000313" key="1">
    <source>
        <dbReference type="EMBL" id="RGL94098.1"/>
    </source>
</evidence>
<proteinExistence type="predicted"/>
<protein>
    <submittedName>
        <fullName evidence="1">Uncharacterized protein</fullName>
    </submittedName>
</protein>
<gene>
    <name evidence="1" type="ORF">DXC39_29960</name>
</gene>
<comment type="caution">
    <text evidence="1">The sequence shown here is derived from an EMBL/GenBank/DDBJ whole genome shotgun (WGS) entry which is preliminary data.</text>
</comment>
<reference evidence="1 2" key="1">
    <citation type="submission" date="2018-08" db="EMBL/GenBank/DDBJ databases">
        <title>A genome reference for cultivated species of the human gut microbiota.</title>
        <authorList>
            <person name="Zou Y."/>
            <person name="Xue W."/>
            <person name="Luo G."/>
        </authorList>
    </citation>
    <scope>NUCLEOTIDE SEQUENCE [LARGE SCALE GENOMIC DNA]</scope>
    <source>
        <strain evidence="1 2">TF05-11AC</strain>
    </source>
</reference>
<dbReference type="InterPro" id="IPR049215">
    <property type="entry name" value="DUF6809"/>
</dbReference>
<sequence>MDNNMNFYETQMGRNFFEVQLPRLIQVLEDISVSLLRKTESVTLPIEIPENFLEEFYYGNLEIGACSGETCSNHHLKEIISIQDELQAQLTPEQWALFRKCITLIEDQSLDEASYMFQHGYRLAVNLIVAGLKETKEKNKDGETI</sequence>
<evidence type="ECO:0000313" key="2">
    <source>
        <dbReference type="Proteomes" id="UP000261257"/>
    </source>
</evidence>
<organism evidence="1 2">
    <name type="scientific">Hungatella hathewayi</name>
    <dbReference type="NCBI Taxonomy" id="154046"/>
    <lineage>
        <taxon>Bacteria</taxon>
        <taxon>Bacillati</taxon>
        <taxon>Bacillota</taxon>
        <taxon>Clostridia</taxon>
        <taxon>Lachnospirales</taxon>
        <taxon>Lachnospiraceae</taxon>
        <taxon>Hungatella</taxon>
    </lineage>
</organism>
<accession>A0A3E4TT78</accession>
<name>A0A3E4TT78_9FIRM</name>
<dbReference type="Proteomes" id="UP000261257">
    <property type="component" value="Unassembled WGS sequence"/>
</dbReference>
<dbReference type="AlphaFoldDB" id="A0A3E4TT78"/>